<dbReference type="EMBL" id="EF221760">
    <property type="protein sequence ID" value="ABN45841.1"/>
    <property type="molecule type" value="Genomic_DNA"/>
</dbReference>
<dbReference type="GeneID" id="4924554"/>
<evidence type="ECO:0000313" key="5">
    <source>
        <dbReference type="RefSeq" id="YP_001096006.1"/>
    </source>
</evidence>
<dbReference type="RefSeq" id="YP_001095995.1">
    <property type="nucleotide sequence ID" value="NC_009093.1"/>
</dbReference>
<keyword evidence="1" id="KW-1133">Transmembrane helix</keyword>
<dbReference type="AlphaFoldDB" id="A3RE59"/>
<dbReference type="CTD" id="4509"/>
<sequence>MPQMNPMNWIFIFMCLMISMLTLSLTLFYTPFKQKISNSTNSTLMNPNFKLKW</sequence>
<dbReference type="Proteomes" id="UP000694867">
    <property type="component" value="Mitochondrion MT"/>
</dbReference>
<feature type="transmembrane region" description="Helical" evidence="1">
    <location>
        <begin position="6"/>
        <end position="29"/>
    </location>
</feature>
<reference evidence="4 5" key="3">
    <citation type="submission" date="2025-04" db="UniProtKB">
        <authorList>
            <consortium name="RefSeq"/>
        </authorList>
    </citation>
    <scope>IDENTIFICATION</scope>
    <source>
        <strain evidence="4 5">COS</strain>
    </source>
</reference>
<dbReference type="GeneID" id="4924556"/>
<accession>A3RE59</accession>
<evidence type="ECO:0000313" key="4">
    <source>
        <dbReference type="RefSeq" id="YP_001095995.1"/>
    </source>
</evidence>
<protein>
    <submittedName>
        <fullName evidence="4 5">ATP synthase F0 subunit 8</fullName>
    </submittedName>
    <submittedName>
        <fullName evidence="2">ATPase subunit 8</fullName>
    </submittedName>
</protein>
<proteinExistence type="predicted"/>
<geneLocation type="mitochondrion" evidence="2 4"/>
<reference evidence="4 5" key="1">
    <citation type="submission" date="2000-08" db="EMBL/GenBank/DDBJ databases">
        <authorList>
            <consortium name="NCBI Genome Project"/>
        </authorList>
    </citation>
    <scope>NUCLEOTIDE SEQUENCE</scope>
    <source>
        <strain evidence="4 5">COS</strain>
    </source>
</reference>
<keyword evidence="1" id="KW-0812">Transmembrane</keyword>
<dbReference type="RefSeq" id="YP_001096006.1">
    <property type="nucleotide sequence ID" value="NC_009093.1"/>
</dbReference>
<evidence type="ECO:0000313" key="3">
    <source>
        <dbReference type="Proteomes" id="UP000694867"/>
    </source>
</evidence>
<name>A3RE59_9ACAR</name>
<dbReference type="EMBL" id="EF221760">
    <property type="protein sequence ID" value="ABN45830.1"/>
    <property type="molecule type" value="Genomic_DNA"/>
</dbReference>
<organism evidence="2">
    <name type="scientific">Galendromus occidentalis</name>
    <name type="common">western predatory mite</name>
    <dbReference type="NCBI Taxonomy" id="34638"/>
    <lineage>
        <taxon>Eukaryota</taxon>
        <taxon>Metazoa</taxon>
        <taxon>Ecdysozoa</taxon>
        <taxon>Arthropoda</taxon>
        <taxon>Chelicerata</taxon>
        <taxon>Arachnida</taxon>
        <taxon>Acari</taxon>
        <taxon>Parasitiformes</taxon>
        <taxon>Mesostigmata</taxon>
        <taxon>Gamasina</taxon>
        <taxon>Phytoseioidea</taxon>
        <taxon>Phytoseiidae</taxon>
        <taxon>Typhlodrominae</taxon>
        <taxon>Galendromus</taxon>
    </lineage>
</organism>
<keyword evidence="2 4" id="KW-0496">Mitochondrion</keyword>
<reference evidence="2 3" key="2">
    <citation type="journal article" date="2007" name="Gene">
        <title>The mitochondrial genome of the predatory mite Metaseiulus occidentalis (Arthropoda: Chelicerata: Acari: Phytoseiidae) is unexpectedly large and contains several novel features.</title>
        <authorList>
            <person name="Jeyaprakash A."/>
            <person name="Hoy M.A."/>
        </authorList>
    </citation>
    <scope>NUCLEOTIDE SEQUENCE</scope>
    <source>
        <strain evidence="2 4">COS</strain>
    </source>
</reference>
<evidence type="ECO:0000256" key="1">
    <source>
        <dbReference type="SAM" id="Phobius"/>
    </source>
</evidence>
<evidence type="ECO:0000313" key="2">
    <source>
        <dbReference type="EMBL" id="ABN45841.1"/>
    </source>
</evidence>
<keyword evidence="1" id="KW-0472">Membrane</keyword>
<keyword evidence="3" id="KW-1185">Reference proteome</keyword>
<gene>
    <name evidence="2 4 5" type="primary">ATP8</name>
    <name evidence="5" type="ORF">KEG52_p10</name>
    <name evidence="4" type="ORF">KEG52_p21</name>
</gene>